<evidence type="ECO:0000256" key="12">
    <source>
        <dbReference type="ARBA" id="ARBA00047821"/>
    </source>
</evidence>
<comment type="subcellular location">
    <subcellularLocation>
        <location evidence="2">Cytoplasm</location>
    </subcellularLocation>
    <subcellularLocation>
        <location evidence="1">Nucleus</location>
    </subcellularLocation>
</comment>
<feature type="region of interest" description="Disordered" evidence="16">
    <location>
        <begin position="1"/>
        <end position="20"/>
    </location>
</feature>
<sequence>MGRKSNSKSKEKKIKKKEESAKLAACFSKVEAANKIEDPLAAFPVFKKYERNGLNIEFETKRVGSLDEQTIQWAFELVKSNMKKHYEDSEWGWRDREKFEEMTEYKAWYLIARDHDGKPVAFSHFRFDVEIDMEVLYCYEIQLSPEVRKKGLGKFMMQILELMANKYEMKSVMLTVFKHNNVAHEFFKKKLKYEVDEISPEQGIYDEEDVSYEILSKLTKIGREWVATEREQGCCSKSCCDKC</sequence>
<comment type="catalytic activity">
    <reaction evidence="12">
        <text>N-terminal L-seryl-[histone H2A] + acetyl-CoA = N-terminal N(alpha)-acetyl-L-seryl-[histone H2A] + CoA + H(+)</text>
        <dbReference type="Rhea" id="RHEA:50600"/>
        <dbReference type="Rhea" id="RHEA-COMP:12742"/>
        <dbReference type="Rhea" id="RHEA-COMP:12744"/>
        <dbReference type="ChEBI" id="CHEBI:15378"/>
        <dbReference type="ChEBI" id="CHEBI:57287"/>
        <dbReference type="ChEBI" id="CHEBI:57288"/>
        <dbReference type="ChEBI" id="CHEBI:64738"/>
        <dbReference type="ChEBI" id="CHEBI:83690"/>
        <dbReference type="EC" id="2.3.1.257"/>
    </reaction>
</comment>
<protein>
    <recommendedName>
        <fullName evidence="5">N-alpha-acetyltransferase 40</fullName>
        <ecNumber evidence="4">2.3.1.257</ecNumber>
    </recommendedName>
    <alternativeName>
        <fullName evidence="14">N-acetyltransferase 11</fullName>
    </alternativeName>
    <alternativeName>
        <fullName evidence="15">N-alpha-acetyltransferase D</fullName>
    </alternativeName>
</protein>
<proteinExistence type="inferred from homology"/>
<comment type="caution">
    <text evidence="18">The sequence shown here is derived from an EMBL/GenBank/DDBJ whole genome shotgun (WGS) entry which is preliminary data.</text>
</comment>
<dbReference type="GO" id="GO:0043998">
    <property type="term" value="F:histone H2A acetyltransferase activity"/>
    <property type="evidence" value="ECO:0007669"/>
    <property type="project" value="InterPro"/>
</dbReference>
<dbReference type="PROSITE" id="PS51186">
    <property type="entry name" value="GNAT"/>
    <property type="match status" value="1"/>
</dbReference>
<dbReference type="InterPro" id="IPR039949">
    <property type="entry name" value="NAA40"/>
</dbReference>
<dbReference type="GO" id="GO:0005737">
    <property type="term" value="C:cytoplasm"/>
    <property type="evidence" value="ECO:0007669"/>
    <property type="project" value="UniProtKB-SubCell"/>
</dbReference>
<evidence type="ECO:0000256" key="4">
    <source>
        <dbReference type="ARBA" id="ARBA00012950"/>
    </source>
</evidence>
<dbReference type="GO" id="GO:1990189">
    <property type="term" value="F:protein N-terminal-serine acetyltransferase activity"/>
    <property type="evidence" value="ECO:0007669"/>
    <property type="project" value="UniProtKB-EC"/>
</dbReference>
<evidence type="ECO:0000256" key="11">
    <source>
        <dbReference type="ARBA" id="ARBA00023315"/>
    </source>
</evidence>
<dbReference type="GO" id="GO:0010485">
    <property type="term" value="F:histone H4 acetyltransferase activity"/>
    <property type="evidence" value="ECO:0007669"/>
    <property type="project" value="InterPro"/>
</dbReference>
<accession>A0AAV3ZTG3</accession>
<dbReference type="PANTHER" id="PTHR20531:SF1">
    <property type="entry name" value="N-ALPHA-ACETYLTRANSFERASE 40"/>
    <property type="match status" value="1"/>
</dbReference>
<evidence type="ECO:0000256" key="7">
    <source>
        <dbReference type="ARBA" id="ARBA00022679"/>
    </source>
</evidence>
<dbReference type="Proteomes" id="UP000735302">
    <property type="component" value="Unassembled WGS sequence"/>
</dbReference>
<reference evidence="18 19" key="1">
    <citation type="journal article" date="2021" name="Elife">
        <title>Chloroplast acquisition without the gene transfer in kleptoplastic sea slugs, Plakobranchus ocellatus.</title>
        <authorList>
            <person name="Maeda T."/>
            <person name="Takahashi S."/>
            <person name="Yoshida T."/>
            <person name="Shimamura S."/>
            <person name="Takaki Y."/>
            <person name="Nagai Y."/>
            <person name="Toyoda A."/>
            <person name="Suzuki Y."/>
            <person name="Arimoto A."/>
            <person name="Ishii H."/>
            <person name="Satoh N."/>
            <person name="Nishiyama T."/>
            <person name="Hasebe M."/>
            <person name="Maruyama T."/>
            <person name="Minagawa J."/>
            <person name="Obokata J."/>
            <person name="Shigenobu S."/>
        </authorList>
    </citation>
    <scope>NUCLEOTIDE SEQUENCE [LARGE SCALE GENOMIC DNA]</scope>
</reference>
<evidence type="ECO:0000256" key="10">
    <source>
        <dbReference type="ARBA" id="ARBA00023288"/>
    </source>
</evidence>
<evidence type="ECO:0000256" key="6">
    <source>
        <dbReference type="ARBA" id="ARBA00022490"/>
    </source>
</evidence>
<dbReference type="Gene3D" id="3.40.630.30">
    <property type="match status" value="1"/>
</dbReference>
<dbReference type="AlphaFoldDB" id="A0AAV3ZTG3"/>
<keyword evidence="7" id="KW-0808">Transferase</keyword>
<evidence type="ECO:0000256" key="1">
    <source>
        <dbReference type="ARBA" id="ARBA00004123"/>
    </source>
</evidence>
<evidence type="ECO:0000256" key="2">
    <source>
        <dbReference type="ARBA" id="ARBA00004496"/>
    </source>
</evidence>
<evidence type="ECO:0000256" key="16">
    <source>
        <dbReference type="SAM" id="MobiDB-lite"/>
    </source>
</evidence>
<feature type="compositionally biased region" description="Basic residues" evidence="16">
    <location>
        <begin position="1"/>
        <end position="15"/>
    </location>
</feature>
<keyword evidence="8" id="KW-0519">Myristate</keyword>
<dbReference type="SUPFAM" id="SSF55729">
    <property type="entry name" value="Acyl-CoA N-acyltransferases (Nat)"/>
    <property type="match status" value="1"/>
</dbReference>
<evidence type="ECO:0000256" key="15">
    <source>
        <dbReference type="ARBA" id="ARBA00082154"/>
    </source>
</evidence>
<dbReference type="EMBL" id="BLXT01002806">
    <property type="protein sequence ID" value="GFN97683.1"/>
    <property type="molecule type" value="Genomic_DNA"/>
</dbReference>
<evidence type="ECO:0000259" key="17">
    <source>
        <dbReference type="PROSITE" id="PS51186"/>
    </source>
</evidence>
<evidence type="ECO:0000256" key="9">
    <source>
        <dbReference type="ARBA" id="ARBA00023242"/>
    </source>
</evidence>
<dbReference type="InterPro" id="IPR000182">
    <property type="entry name" value="GNAT_dom"/>
</dbReference>
<dbReference type="Pfam" id="PF00583">
    <property type="entry name" value="Acetyltransf_1"/>
    <property type="match status" value="1"/>
</dbReference>
<evidence type="ECO:0000256" key="8">
    <source>
        <dbReference type="ARBA" id="ARBA00022707"/>
    </source>
</evidence>
<dbReference type="CDD" id="cd04301">
    <property type="entry name" value="NAT_SF"/>
    <property type="match status" value="1"/>
</dbReference>
<gene>
    <name evidence="18" type="ORF">PoB_002418900</name>
</gene>
<evidence type="ECO:0000256" key="5">
    <source>
        <dbReference type="ARBA" id="ARBA00015043"/>
    </source>
</evidence>
<dbReference type="PANTHER" id="PTHR20531">
    <property type="entry name" value="N-ALPHA-ACETYLTRANSFERASE 40"/>
    <property type="match status" value="1"/>
</dbReference>
<feature type="domain" description="N-acetyltransferase" evidence="17">
    <location>
        <begin position="70"/>
        <end position="220"/>
    </location>
</feature>
<keyword evidence="10" id="KW-0449">Lipoprotein</keyword>
<keyword evidence="19" id="KW-1185">Reference proteome</keyword>
<evidence type="ECO:0000256" key="3">
    <source>
        <dbReference type="ARBA" id="ARBA00008870"/>
    </source>
</evidence>
<evidence type="ECO:0000313" key="19">
    <source>
        <dbReference type="Proteomes" id="UP000735302"/>
    </source>
</evidence>
<evidence type="ECO:0000313" key="18">
    <source>
        <dbReference type="EMBL" id="GFN97683.1"/>
    </source>
</evidence>
<dbReference type="GO" id="GO:0005634">
    <property type="term" value="C:nucleus"/>
    <property type="evidence" value="ECO:0007669"/>
    <property type="project" value="UniProtKB-SubCell"/>
</dbReference>
<dbReference type="FunFam" id="3.40.630.30:FF:000033">
    <property type="entry name" value="N-alpha-acetyltransferase 40 isoform X1"/>
    <property type="match status" value="1"/>
</dbReference>
<dbReference type="EC" id="2.3.1.257" evidence="4"/>
<organism evidence="18 19">
    <name type="scientific">Plakobranchus ocellatus</name>
    <dbReference type="NCBI Taxonomy" id="259542"/>
    <lineage>
        <taxon>Eukaryota</taxon>
        <taxon>Metazoa</taxon>
        <taxon>Spiralia</taxon>
        <taxon>Lophotrochozoa</taxon>
        <taxon>Mollusca</taxon>
        <taxon>Gastropoda</taxon>
        <taxon>Heterobranchia</taxon>
        <taxon>Euthyneura</taxon>
        <taxon>Panpulmonata</taxon>
        <taxon>Sacoglossa</taxon>
        <taxon>Placobranchoidea</taxon>
        <taxon>Plakobranchidae</taxon>
        <taxon>Plakobranchus</taxon>
    </lineage>
</organism>
<comment type="catalytic activity">
    <reaction evidence="13">
        <text>N-terminal L-seryl-[histone H4] + acetyl-CoA = N-terminal N(alpha)-acetyl-L-seryl-[histone H4] + CoA + H(+)</text>
        <dbReference type="Rhea" id="RHEA:50596"/>
        <dbReference type="Rhea" id="RHEA-COMP:12740"/>
        <dbReference type="Rhea" id="RHEA-COMP:12743"/>
        <dbReference type="ChEBI" id="CHEBI:15378"/>
        <dbReference type="ChEBI" id="CHEBI:57287"/>
        <dbReference type="ChEBI" id="CHEBI:57288"/>
        <dbReference type="ChEBI" id="CHEBI:64738"/>
        <dbReference type="ChEBI" id="CHEBI:83690"/>
        <dbReference type="EC" id="2.3.1.257"/>
    </reaction>
</comment>
<comment type="similarity">
    <text evidence="3">Belongs to the acetyltransferase family. NAA40 subfamily.</text>
</comment>
<evidence type="ECO:0000256" key="13">
    <source>
        <dbReference type="ARBA" id="ARBA00049524"/>
    </source>
</evidence>
<keyword evidence="9" id="KW-0539">Nucleus</keyword>
<keyword evidence="6" id="KW-0963">Cytoplasm</keyword>
<evidence type="ECO:0000256" key="14">
    <source>
        <dbReference type="ARBA" id="ARBA00079213"/>
    </source>
</evidence>
<name>A0AAV3ZTG3_9GAST</name>
<keyword evidence="11" id="KW-0012">Acyltransferase</keyword>
<dbReference type="InterPro" id="IPR016181">
    <property type="entry name" value="Acyl_CoA_acyltransferase"/>
</dbReference>